<organism evidence="1 2">
    <name type="scientific">Portunus trituberculatus</name>
    <name type="common">Swimming crab</name>
    <name type="synonym">Neptunus trituberculatus</name>
    <dbReference type="NCBI Taxonomy" id="210409"/>
    <lineage>
        <taxon>Eukaryota</taxon>
        <taxon>Metazoa</taxon>
        <taxon>Ecdysozoa</taxon>
        <taxon>Arthropoda</taxon>
        <taxon>Crustacea</taxon>
        <taxon>Multicrustacea</taxon>
        <taxon>Malacostraca</taxon>
        <taxon>Eumalacostraca</taxon>
        <taxon>Eucarida</taxon>
        <taxon>Decapoda</taxon>
        <taxon>Pleocyemata</taxon>
        <taxon>Brachyura</taxon>
        <taxon>Eubrachyura</taxon>
        <taxon>Portunoidea</taxon>
        <taxon>Portunidae</taxon>
        <taxon>Portuninae</taxon>
        <taxon>Portunus</taxon>
    </lineage>
</organism>
<evidence type="ECO:0000313" key="1">
    <source>
        <dbReference type="EMBL" id="MPD04830.1"/>
    </source>
</evidence>
<keyword evidence="2" id="KW-1185">Reference proteome</keyword>
<protein>
    <submittedName>
        <fullName evidence="1">Uncharacterized protein</fullName>
    </submittedName>
</protein>
<dbReference type="Proteomes" id="UP000324222">
    <property type="component" value="Unassembled WGS sequence"/>
</dbReference>
<name>A0A5B7KCH4_PORTR</name>
<gene>
    <name evidence="1" type="ORF">E2C01_100541</name>
</gene>
<dbReference type="AlphaFoldDB" id="A0A5B7KCH4"/>
<dbReference type="EMBL" id="VSRR010143042">
    <property type="protein sequence ID" value="MPD04830.1"/>
    <property type="molecule type" value="Genomic_DNA"/>
</dbReference>
<reference evidence="1 2" key="1">
    <citation type="submission" date="2019-05" db="EMBL/GenBank/DDBJ databases">
        <title>Another draft genome of Portunus trituberculatus and its Hox gene families provides insights of decapod evolution.</title>
        <authorList>
            <person name="Jeong J.-H."/>
            <person name="Song I."/>
            <person name="Kim S."/>
            <person name="Choi T."/>
            <person name="Kim D."/>
            <person name="Ryu S."/>
            <person name="Kim W."/>
        </authorList>
    </citation>
    <scope>NUCLEOTIDE SEQUENCE [LARGE SCALE GENOMIC DNA]</scope>
    <source>
        <tissue evidence="1">Muscle</tissue>
    </source>
</reference>
<accession>A0A5B7KCH4</accession>
<evidence type="ECO:0000313" key="2">
    <source>
        <dbReference type="Proteomes" id="UP000324222"/>
    </source>
</evidence>
<comment type="caution">
    <text evidence="1">The sequence shown here is derived from an EMBL/GenBank/DDBJ whole genome shotgun (WGS) entry which is preliminary data.</text>
</comment>
<sequence length="39" mass="4494">MRLFASEILLLICQISQETSLSTDWHSVTLLRWSSLVES</sequence>
<proteinExistence type="predicted"/>